<protein>
    <submittedName>
        <fullName evidence="2">Uncharacterized protein</fullName>
    </submittedName>
</protein>
<keyword evidence="3" id="KW-1185">Reference proteome</keyword>
<dbReference type="EMBL" id="MPUH01001086">
    <property type="protein sequence ID" value="OMJ70451.1"/>
    <property type="molecule type" value="Genomic_DNA"/>
</dbReference>
<feature type="compositionally biased region" description="Polar residues" evidence="1">
    <location>
        <begin position="27"/>
        <end position="41"/>
    </location>
</feature>
<organism evidence="2 3">
    <name type="scientific">Stentor coeruleus</name>
    <dbReference type="NCBI Taxonomy" id="5963"/>
    <lineage>
        <taxon>Eukaryota</taxon>
        <taxon>Sar</taxon>
        <taxon>Alveolata</taxon>
        <taxon>Ciliophora</taxon>
        <taxon>Postciliodesmatophora</taxon>
        <taxon>Heterotrichea</taxon>
        <taxon>Heterotrichida</taxon>
        <taxon>Stentoridae</taxon>
        <taxon>Stentor</taxon>
    </lineage>
</organism>
<gene>
    <name evidence="2" type="ORF">SteCoe_31572</name>
</gene>
<evidence type="ECO:0000313" key="2">
    <source>
        <dbReference type="EMBL" id="OMJ70451.1"/>
    </source>
</evidence>
<accession>A0A1R2B116</accession>
<evidence type="ECO:0000256" key="1">
    <source>
        <dbReference type="SAM" id="MobiDB-lite"/>
    </source>
</evidence>
<dbReference type="AlphaFoldDB" id="A0A1R2B116"/>
<feature type="region of interest" description="Disordered" evidence="1">
    <location>
        <begin position="22"/>
        <end position="48"/>
    </location>
</feature>
<proteinExistence type="predicted"/>
<dbReference type="Proteomes" id="UP000187209">
    <property type="component" value="Unassembled WGS sequence"/>
</dbReference>
<evidence type="ECO:0000313" key="3">
    <source>
        <dbReference type="Proteomes" id="UP000187209"/>
    </source>
</evidence>
<name>A0A1R2B116_9CILI</name>
<comment type="caution">
    <text evidence="2">The sequence shown here is derived from an EMBL/GenBank/DDBJ whole genome shotgun (WGS) entry which is preliminary data.</text>
</comment>
<sequence>MAKQVRATESLGDLSRVATESLGDLSRVSSNTRSKSPQPSANHPGFPPAIQASIKIYKDSSISPIAKTNSSALLKKKSLKRIKGISPIVGKSPSTSLLIKNQKTMNNLIKKPSLKIIENQLSGVSGIISTSYRSVTPTRILDTSHEAENFDHFNSKTKKKPMNFEMLVEKYEMYKGIFEEVIQKDKTFSSVLKKIKEIYEEFYEASLKEHSKKLKEKIDLLTASLIKRDEELGLLEKRIRKISTENYELAKSLERSEEICNGVQDRLNKISKFSMENIPKDEQTWKSLIIENEAYAISFKNMESKIKSAKHNEKKLRQLVLEIKKSGFPVEEFYEKTIKKETVADIKHKEIGSETSGSECLVSGRAQAVIKPSQVPELELEKVEPESFTSSDTYSEYYDHS</sequence>
<reference evidence="2 3" key="1">
    <citation type="submission" date="2016-11" db="EMBL/GenBank/DDBJ databases">
        <title>The macronuclear genome of Stentor coeruleus: a giant cell with tiny introns.</title>
        <authorList>
            <person name="Slabodnick M."/>
            <person name="Ruby J.G."/>
            <person name="Reiff S.B."/>
            <person name="Swart E.C."/>
            <person name="Gosai S."/>
            <person name="Prabakaran S."/>
            <person name="Witkowska E."/>
            <person name="Larue G.E."/>
            <person name="Fisher S."/>
            <person name="Freeman R.M."/>
            <person name="Gunawardena J."/>
            <person name="Chu W."/>
            <person name="Stover N.A."/>
            <person name="Gregory B.D."/>
            <person name="Nowacki M."/>
            <person name="Derisi J."/>
            <person name="Roy S.W."/>
            <person name="Marshall W.F."/>
            <person name="Sood P."/>
        </authorList>
    </citation>
    <scope>NUCLEOTIDE SEQUENCE [LARGE SCALE GENOMIC DNA]</scope>
    <source>
        <strain evidence="2">WM001</strain>
    </source>
</reference>
<feature type="region of interest" description="Disordered" evidence="1">
    <location>
        <begin position="381"/>
        <end position="401"/>
    </location>
</feature>